<evidence type="ECO:0000256" key="1">
    <source>
        <dbReference type="ARBA" id="ARBA00002952"/>
    </source>
</evidence>
<evidence type="ECO:0000256" key="3">
    <source>
        <dbReference type="ARBA" id="ARBA00014063"/>
    </source>
</evidence>
<feature type="compositionally biased region" description="Low complexity" evidence="6">
    <location>
        <begin position="1"/>
        <end position="26"/>
    </location>
</feature>
<proteinExistence type="inferred from homology"/>
<dbReference type="AlphaFoldDB" id="A0A0E0LMF4"/>
<evidence type="ECO:0000256" key="4">
    <source>
        <dbReference type="ARBA" id="ARBA00022917"/>
    </source>
</evidence>
<organism evidence="8">
    <name type="scientific">Oryza punctata</name>
    <name type="common">Red rice</name>
    <dbReference type="NCBI Taxonomy" id="4537"/>
    <lineage>
        <taxon>Eukaryota</taxon>
        <taxon>Viridiplantae</taxon>
        <taxon>Streptophyta</taxon>
        <taxon>Embryophyta</taxon>
        <taxon>Tracheophyta</taxon>
        <taxon>Spermatophyta</taxon>
        <taxon>Magnoliopsida</taxon>
        <taxon>Liliopsida</taxon>
        <taxon>Poales</taxon>
        <taxon>Poaceae</taxon>
        <taxon>BOP clade</taxon>
        <taxon>Oryzoideae</taxon>
        <taxon>Oryzeae</taxon>
        <taxon>Oryzinae</taxon>
        <taxon>Oryza</taxon>
    </lineage>
</organism>
<comment type="similarity">
    <text evidence="2">Belongs to the RRF family.</text>
</comment>
<dbReference type="HOGENOM" id="CLU_073981_3_1_1"/>
<reference evidence="8" key="2">
    <citation type="submission" date="2018-05" db="EMBL/GenBank/DDBJ databases">
        <title>OpunRS2 (Oryza punctata Reference Sequence Version 2).</title>
        <authorList>
            <person name="Zhang J."/>
            <person name="Kudrna D."/>
            <person name="Lee S."/>
            <person name="Talag J."/>
            <person name="Welchert J."/>
            <person name="Wing R.A."/>
        </authorList>
    </citation>
    <scope>NUCLEOTIDE SEQUENCE [LARGE SCALE GENOMIC DNA]</scope>
</reference>
<evidence type="ECO:0000256" key="5">
    <source>
        <dbReference type="ARBA" id="ARBA00032397"/>
    </source>
</evidence>
<dbReference type="GO" id="GO:0009507">
    <property type="term" value="C:chloroplast"/>
    <property type="evidence" value="ECO:0007669"/>
    <property type="project" value="TreeGrafter"/>
</dbReference>
<sequence length="195" mass="21140">MPPLHAVSPAAAAAPPRALSSAARVPQRSGCVPERPTILSSSTNFMSLRARPIAVLRHATIEEIEAEKSVIEDQARERMEKAIETVQNNFNTVRTGRANPAMLDRIEVEYYGTPVNLKSIAQINTPDATSLLIQPYDKSSLKLIEKTIVAANLGVTPSNDGEVIRVTVPPLTSDRRKGVVVVVEIPVVDGEVRVM</sequence>
<dbReference type="EnsemblPlants" id="OPUNC07G18240.2">
    <property type="protein sequence ID" value="OPUNC07G18240.2"/>
    <property type="gene ID" value="OPUNC07G18240"/>
</dbReference>
<dbReference type="InterPro" id="IPR002661">
    <property type="entry name" value="Ribosome_recyc_fac"/>
</dbReference>
<dbReference type="SUPFAM" id="SSF55194">
    <property type="entry name" value="Ribosome recycling factor, RRF"/>
    <property type="match status" value="1"/>
</dbReference>
<dbReference type="Pfam" id="PF01765">
    <property type="entry name" value="RRF"/>
    <property type="match status" value="1"/>
</dbReference>
<dbReference type="Gene3D" id="3.30.1360.40">
    <property type="match status" value="1"/>
</dbReference>
<dbReference type="FunFam" id="3.30.1360.40:FF:000001">
    <property type="entry name" value="Ribosome-recycling factor"/>
    <property type="match status" value="1"/>
</dbReference>
<evidence type="ECO:0000259" key="7">
    <source>
        <dbReference type="Pfam" id="PF01765"/>
    </source>
</evidence>
<evidence type="ECO:0000256" key="6">
    <source>
        <dbReference type="SAM" id="MobiDB-lite"/>
    </source>
</evidence>
<reference evidence="8" key="1">
    <citation type="submission" date="2015-04" db="UniProtKB">
        <authorList>
            <consortium name="EnsemblPlants"/>
        </authorList>
    </citation>
    <scope>IDENTIFICATION</scope>
</reference>
<name>A0A0E0LMF4_ORYPU</name>
<evidence type="ECO:0000256" key="2">
    <source>
        <dbReference type="ARBA" id="ARBA00005912"/>
    </source>
</evidence>
<dbReference type="InterPro" id="IPR023584">
    <property type="entry name" value="Ribosome_recyc_fac_dom"/>
</dbReference>
<protein>
    <recommendedName>
        <fullName evidence="3">Ribosome-recycling factor, chloroplastic</fullName>
    </recommendedName>
    <alternativeName>
        <fullName evidence="5">Ribosome-releasing factor, chloroplastic</fullName>
    </alternativeName>
</protein>
<keyword evidence="4" id="KW-0648">Protein biosynthesis</keyword>
<dbReference type="GO" id="GO:0043023">
    <property type="term" value="F:ribosomal large subunit binding"/>
    <property type="evidence" value="ECO:0007669"/>
    <property type="project" value="TreeGrafter"/>
</dbReference>
<dbReference type="Gramene" id="OPUNC07G18240.2">
    <property type="protein sequence ID" value="OPUNC07G18240.2"/>
    <property type="gene ID" value="OPUNC07G18240"/>
</dbReference>
<comment type="function">
    <text evidence="1">Responsible for the release of ribosomes from messenger RNA at the termination of chloroplastic protein biosynthesis.</text>
</comment>
<dbReference type="GO" id="GO:0032544">
    <property type="term" value="P:plastid translation"/>
    <property type="evidence" value="ECO:0007669"/>
    <property type="project" value="TreeGrafter"/>
</dbReference>
<dbReference type="Gene3D" id="1.10.132.20">
    <property type="entry name" value="Ribosome-recycling factor"/>
    <property type="match status" value="1"/>
</dbReference>
<feature type="domain" description="Ribosome recycling factor" evidence="7">
    <location>
        <begin position="87"/>
        <end position="184"/>
    </location>
</feature>
<evidence type="ECO:0000313" key="9">
    <source>
        <dbReference type="Proteomes" id="UP000026962"/>
    </source>
</evidence>
<dbReference type="PANTHER" id="PTHR20982:SF3">
    <property type="entry name" value="MITOCHONDRIAL RIBOSOME RECYCLING FACTOR PSEUDO 1"/>
    <property type="match status" value="1"/>
</dbReference>
<accession>A0A0E0LMF4</accession>
<dbReference type="InterPro" id="IPR036191">
    <property type="entry name" value="RRF_sf"/>
</dbReference>
<dbReference type="PANTHER" id="PTHR20982">
    <property type="entry name" value="RIBOSOME RECYCLING FACTOR"/>
    <property type="match status" value="1"/>
</dbReference>
<evidence type="ECO:0000313" key="8">
    <source>
        <dbReference type="EnsemblPlants" id="OPUNC07G18240.2"/>
    </source>
</evidence>
<keyword evidence="9" id="KW-1185">Reference proteome</keyword>
<dbReference type="Proteomes" id="UP000026962">
    <property type="component" value="Chromosome 7"/>
</dbReference>
<feature type="region of interest" description="Disordered" evidence="6">
    <location>
        <begin position="1"/>
        <end position="33"/>
    </location>
</feature>